<evidence type="ECO:0000313" key="3">
    <source>
        <dbReference type="Proteomes" id="UP001141552"/>
    </source>
</evidence>
<organism evidence="2 3">
    <name type="scientific">Turnera subulata</name>
    <dbReference type="NCBI Taxonomy" id="218843"/>
    <lineage>
        <taxon>Eukaryota</taxon>
        <taxon>Viridiplantae</taxon>
        <taxon>Streptophyta</taxon>
        <taxon>Embryophyta</taxon>
        <taxon>Tracheophyta</taxon>
        <taxon>Spermatophyta</taxon>
        <taxon>Magnoliopsida</taxon>
        <taxon>eudicotyledons</taxon>
        <taxon>Gunneridae</taxon>
        <taxon>Pentapetalae</taxon>
        <taxon>rosids</taxon>
        <taxon>fabids</taxon>
        <taxon>Malpighiales</taxon>
        <taxon>Passifloraceae</taxon>
        <taxon>Turnera</taxon>
    </lineage>
</organism>
<dbReference type="OrthoDB" id="1712901at2759"/>
<feature type="transmembrane region" description="Helical" evidence="1">
    <location>
        <begin position="103"/>
        <end position="123"/>
    </location>
</feature>
<protein>
    <submittedName>
        <fullName evidence="2">Uncharacterized protein</fullName>
    </submittedName>
</protein>
<name>A0A9Q0JKZ6_9ROSI</name>
<sequence length="215" mass="24700">MRSTARTCLSSILKVVNSTMGIVGIAMILYGLWMVSVWQRDMERSSFDFDSTSPCSFQTRFKLRIIWFPLYVLNYLLHNQDLPEDPTGRFQDFKEFVQSNMDVFQWIVMLFVSAQVFSSLTVFDLRVFLCCYKNCSNQGKTTCIWVSLSVSVGGFSILLAMILRSFGPTNRSNYDSDDEYLPARLPLISNQIPPAYVVGEPRFASKNNDTWHTNK</sequence>
<dbReference type="EMBL" id="JAKUCV010001401">
    <property type="protein sequence ID" value="KAJ4846571.1"/>
    <property type="molecule type" value="Genomic_DNA"/>
</dbReference>
<accession>A0A9Q0JKZ6</accession>
<comment type="caution">
    <text evidence="2">The sequence shown here is derived from an EMBL/GenBank/DDBJ whole genome shotgun (WGS) entry which is preliminary data.</text>
</comment>
<evidence type="ECO:0000313" key="2">
    <source>
        <dbReference type="EMBL" id="KAJ4846571.1"/>
    </source>
</evidence>
<keyword evidence="1" id="KW-0472">Membrane</keyword>
<keyword evidence="1" id="KW-1133">Transmembrane helix</keyword>
<dbReference type="Proteomes" id="UP001141552">
    <property type="component" value="Unassembled WGS sequence"/>
</dbReference>
<reference evidence="2" key="2">
    <citation type="journal article" date="2023" name="Plants (Basel)">
        <title>Annotation of the Turnera subulata (Passifloraceae) Draft Genome Reveals the S-Locus Evolved after the Divergence of Turneroideae from Passifloroideae in a Stepwise Manner.</title>
        <authorList>
            <person name="Henning P.M."/>
            <person name="Roalson E.H."/>
            <person name="Mir W."/>
            <person name="McCubbin A.G."/>
            <person name="Shore J.S."/>
        </authorList>
    </citation>
    <scope>NUCLEOTIDE SEQUENCE</scope>
    <source>
        <strain evidence="2">F60SS</strain>
    </source>
</reference>
<keyword evidence="1" id="KW-0812">Transmembrane</keyword>
<reference evidence="2" key="1">
    <citation type="submission" date="2022-02" db="EMBL/GenBank/DDBJ databases">
        <authorList>
            <person name="Henning P.M."/>
            <person name="McCubbin A.G."/>
            <person name="Shore J.S."/>
        </authorList>
    </citation>
    <scope>NUCLEOTIDE SEQUENCE</scope>
    <source>
        <strain evidence="2">F60SS</strain>
        <tissue evidence="2">Leaves</tissue>
    </source>
</reference>
<proteinExistence type="predicted"/>
<keyword evidence="3" id="KW-1185">Reference proteome</keyword>
<dbReference type="AlphaFoldDB" id="A0A9Q0JKZ6"/>
<gene>
    <name evidence="2" type="ORF">Tsubulata_043286</name>
</gene>
<feature type="transmembrane region" description="Helical" evidence="1">
    <location>
        <begin position="12"/>
        <end position="33"/>
    </location>
</feature>
<feature type="transmembrane region" description="Helical" evidence="1">
    <location>
        <begin position="143"/>
        <end position="163"/>
    </location>
</feature>
<evidence type="ECO:0000256" key="1">
    <source>
        <dbReference type="SAM" id="Phobius"/>
    </source>
</evidence>